<organism evidence="2 3">
    <name type="scientific">Neobacillus mesonae</name>
    <dbReference type="NCBI Taxonomy" id="1193713"/>
    <lineage>
        <taxon>Bacteria</taxon>
        <taxon>Bacillati</taxon>
        <taxon>Bacillota</taxon>
        <taxon>Bacilli</taxon>
        <taxon>Bacillales</taxon>
        <taxon>Bacillaceae</taxon>
        <taxon>Neobacillus</taxon>
    </lineage>
</organism>
<accession>A0A3T0HXP4</accession>
<keyword evidence="3" id="KW-1185">Reference proteome</keyword>
<dbReference type="KEGG" id="nmk:CHR53_11800"/>
<reference evidence="2 3" key="1">
    <citation type="submission" date="2017-07" db="EMBL/GenBank/DDBJ databases">
        <title>The complete genome sequence of Bacillus mesonae strain H20-5, an efficient strain improving plant abiotic stress resistance.</title>
        <authorList>
            <person name="Kim S.Y."/>
            <person name="Song H."/>
            <person name="Sang M.K."/>
            <person name="Weon H.-Y."/>
            <person name="Song J."/>
        </authorList>
    </citation>
    <scope>NUCLEOTIDE SEQUENCE [LARGE SCALE GENOMIC DNA]</scope>
    <source>
        <strain evidence="2 3">H20-5</strain>
    </source>
</reference>
<keyword evidence="1" id="KW-1133">Transmembrane helix</keyword>
<dbReference type="STRING" id="1193713.GCA_001636315_04787"/>
<feature type="transmembrane region" description="Helical" evidence="1">
    <location>
        <begin position="33"/>
        <end position="52"/>
    </location>
</feature>
<keyword evidence="1" id="KW-0812">Transmembrane</keyword>
<evidence type="ECO:0000256" key="1">
    <source>
        <dbReference type="SAM" id="Phobius"/>
    </source>
</evidence>
<dbReference type="RefSeq" id="WP_066397697.1">
    <property type="nucleotide sequence ID" value="NZ_CP022572.1"/>
</dbReference>
<evidence type="ECO:0000313" key="2">
    <source>
        <dbReference type="EMBL" id="AZU61910.1"/>
    </source>
</evidence>
<evidence type="ECO:0000313" key="3">
    <source>
        <dbReference type="Proteomes" id="UP000282892"/>
    </source>
</evidence>
<proteinExistence type="predicted"/>
<dbReference type="OrthoDB" id="2970258at2"/>
<dbReference type="AlphaFoldDB" id="A0A3T0HXP4"/>
<gene>
    <name evidence="2" type="ORF">CHR53_11800</name>
</gene>
<protein>
    <submittedName>
        <fullName evidence="2">Uncharacterized protein</fullName>
    </submittedName>
</protein>
<dbReference type="Proteomes" id="UP000282892">
    <property type="component" value="Chromosome"/>
</dbReference>
<keyword evidence="1" id="KW-0472">Membrane</keyword>
<name>A0A3T0HXP4_9BACI</name>
<sequence>MNIGGVLGVTVILVLITMLQWPKLKKQEKKVKLAFVSLMLFNWCLAVLLVVFPDMPGPGQIIDFIYKPFELFW</sequence>
<feature type="transmembrane region" description="Helical" evidence="1">
    <location>
        <begin position="6"/>
        <end position="21"/>
    </location>
</feature>
<dbReference type="EMBL" id="CP022572">
    <property type="protein sequence ID" value="AZU61910.1"/>
    <property type="molecule type" value="Genomic_DNA"/>
</dbReference>